<dbReference type="AlphaFoldDB" id="A0A128F877"/>
<organism evidence="1 2">
    <name type="scientific">Grimontia celer</name>
    <dbReference type="NCBI Taxonomy" id="1796497"/>
    <lineage>
        <taxon>Bacteria</taxon>
        <taxon>Pseudomonadati</taxon>
        <taxon>Pseudomonadota</taxon>
        <taxon>Gammaproteobacteria</taxon>
        <taxon>Vibrionales</taxon>
        <taxon>Vibrionaceae</taxon>
        <taxon>Grimontia</taxon>
    </lineage>
</organism>
<dbReference type="OrthoDB" id="5917769at2"/>
<dbReference type="STRING" id="1796497.GCE9029_03388"/>
<keyword evidence="2" id="KW-1185">Reference proteome</keyword>
<protein>
    <submittedName>
        <fullName evidence="1">Uncharacterized protein</fullName>
    </submittedName>
</protein>
<dbReference type="Proteomes" id="UP000071641">
    <property type="component" value="Unassembled WGS sequence"/>
</dbReference>
<dbReference type="EMBL" id="FIZX01000002">
    <property type="protein sequence ID" value="CZF82705.1"/>
    <property type="molecule type" value="Genomic_DNA"/>
</dbReference>
<proteinExistence type="predicted"/>
<evidence type="ECO:0000313" key="2">
    <source>
        <dbReference type="Proteomes" id="UP000071641"/>
    </source>
</evidence>
<sequence>MNTKEFDQLLERVNQSRKAALKDNTFIEQAELHAKELARLESMNMRPVKKRAKKKKVSAPKRFSNVYEGFAESRDDVFHY</sequence>
<reference evidence="2" key="1">
    <citation type="submission" date="2016-02" db="EMBL/GenBank/DDBJ databases">
        <authorList>
            <person name="Rodrigo-Torres Lidia"/>
            <person name="Arahal R.David."/>
        </authorList>
    </citation>
    <scope>NUCLEOTIDE SEQUENCE [LARGE SCALE GENOMIC DNA]</scope>
    <source>
        <strain evidence="2">CECT 9029</strain>
    </source>
</reference>
<dbReference type="RefSeq" id="WP_062664955.1">
    <property type="nucleotide sequence ID" value="NZ_FIZX01000002.1"/>
</dbReference>
<gene>
    <name evidence="1" type="ORF">GCE9029_03388</name>
</gene>
<name>A0A128F877_9GAMM</name>
<accession>A0A128F877</accession>
<evidence type="ECO:0000313" key="1">
    <source>
        <dbReference type="EMBL" id="CZF82705.1"/>
    </source>
</evidence>